<dbReference type="RefSeq" id="WP_343881042.1">
    <property type="nucleotide sequence ID" value="NZ_BAAAIJ010000051.1"/>
</dbReference>
<sequence>MTSAESARPGNQSSIQRSARRRITVAFSGLVVSSLMMGVGVSPVSATHDVGQITGTVLGLEADDQLCVYALPAPVNSETGVAPSVGQLKPIVPPPTQGPCADTPLAVKSQLVVDGSYTLEGLNPGSYRLYLEDSRPNESTSTSAPQWMPGKALKTSAQLVTVEAGASVAAPSATAFPVRSFADVPKTVQFSKEISWLASTGISTGWTGRNGAATFRPVTPIARDAMAVFIYRLAGSPEYTPPEVSPFADVPTDNVYYKEIAWLAAEKISTGWAQDGGSRIFRPLSPVARDAMAVFLYRFADRGALEDTAAAPFEDVPTDNVYFKQISWLASTGISRGWTSADGTSTFKPYAAINRDAMAAFMKRYALMINTQP</sequence>
<evidence type="ECO:0000259" key="2">
    <source>
        <dbReference type="PROSITE" id="PS51272"/>
    </source>
</evidence>
<evidence type="ECO:0000313" key="4">
    <source>
        <dbReference type="Proteomes" id="UP001597307"/>
    </source>
</evidence>
<dbReference type="InterPro" id="IPR001119">
    <property type="entry name" value="SLH_dom"/>
</dbReference>
<dbReference type="PROSITE" id="PS51272">
    <property type="entry name" value="SLH"/>
    <property type="match status" value="3"/>
</dbReference>
<keyword evidence="1" id="KW-0472">Membrane</keyword>
<dbReference type="EMBL" id="JBHUGA010000060">
    <property type="protein sequence ID" value="MFD1847833.1"/>
    <property type="molecule type" value="Genomic_DNA"/>
</dbReference>
<protein>
    <recommendedName>
        <fullName evidence="2">SLH domain-containing protein</fullName>
    </recommendedName>
</protein>
<evidence type="ECO:0000313" key="3">
    <source>
        <dbReference type="EMBL" id="MFD1847833.1"/>
    </source>
</evidence>
<dbReference type="Proteomes" id="UP001597307">
    <property type="component" value="Unassembled WGS sequence"/>
</dbReference>
<gene>
    <name evidence="3" type="ORF">ACFSFX_14680</name>
</gene>
<keyword evidence="1" id="KW-1133">Transmembrane helix</keyword>
<keyword evidence="1" id="KW-0812">Transmembrane</keyword>
<feature type="transmembrane region" description="Helical" evidence="1">
    <location>
        <begin position="23"/>
        <end position="44"/>
    </location>
</feature>
<keyword evidence="4" id="KW-1185">Reference proteome</keyword>
<reference evidence="4" key="1">
    <citation type="journal article" date="2019" name="Int. J. Syst. Evol. Microbiol.">
        <title>The Global Catalogue of Microorganisms (GCM) 10K type strain sequencing project: providing services to taxonomists for standard genome sequencing and annotation.</title>
        <authorList>
            <consortium name="The Broad Institute Genomics Platform"/>
            <consortium name="The Broad Institute Genome Sequencing Center for Infectious Disease"/>
            <person name="Wu L."/>
            <person name="Ma J."/>
        </authorList>
    </citation>
    <scope>NUCLEOTIDE SEQUENCE [LARGE SCALE GENOMIC DNA]</scope>
    <source>
        <strain evidence="4">JCM 11496</strain>
    </source>
</reference>
<feature type="domain" description="SLH" evidence="2">
    <location>
        <begin position="177"/>
        <end position="242"/>
    </location>
</feature>
<name>A0ABW4QAU8_9MICC</name>
<proteinExistence type="predicted"/>
<organism evidence="3 4">
    <name type="scientific">Arthrobacter flavus</name>
    <dbReference type="NCBI Taxonomy" id="95172"/>
    <lineage>
        <taxon>Bacteria</taxon>
        <taxon>Bacillati</taxon>
        <taxon>Actinomycetota</taxon>
        <taxon>Actinomycetes</taxon>
        <taxon>Micrococcales</taxon>
        <taxon>Micrococcaceae</taxon>
        <taxon>Arthrobacter</taxon>
    </lineage>
</organism>
<accession>A0ABW4QAU8</accession>
<feature type="domain" description="SLH" evidence="2">
    <location>
        <begin position="243"/>
        <end position="310"/>
    </location>
</feature>
<feature type="domain" description="SLH" evidence="2">
    <location>
        <begin position="312"/>
        <end position="373"/>
    </location>
</feature>
<evidence type="ECO:0000256" key="1">
    <source>
        <dbReference type="SAM" id="Phobius"/>
    </source>
</evidence>
<comment type="caution">
    <text evidence="3">The sequence shown here is derived from an EMBL/GenBank/DDBJ whole genome shotgun (WGS) entry which is preliminary data.</text>
</comment>